<accession>A0A5B6W6T8</accession>
<dbReference type="OrthoDB" id="1751077at2759"/>
<keyword evidence="1" id="KW-0808">Transferase</keyword>
<evidence type="ECO:0000313" key="2">
    <source>
        <dbReference type="Proteomes" id="UP000325315"/>
    </source>
</evidence>
<dbReference type="PANTHER" id="PTHR33116:SF80">
    <property type="entry name" value="REVERSE TRANSCRIPTASE ZINC-BINDING DOMAIN-CONTAINING PROTEIN"/>
    <property type="match status" value="1"/>
</dbReference>
<dbReference type="GO" id="GO:0003964">
    <property type="term" value="F:RNA-directed DNA polymerase activity"/>
    <property type="evidence" value="ECO:0007669"/>
    <property type="project" value="UniProtKB-KW"/>
</dbReference>
<proteinExistence type="predicted"/>
<keyword evidence="1" id="KW-0695">RNA-directed DNA polymerase</keyword>
<dbReference type="AlphaFoldDB" id="A0A5B6W6T8"/>
<dbReference type="PANTHER" id="PTHR33116">
    <property type="entry name" value="REVERSE TRANSCRIPTASE ZINC-BINDING DOMAIN-CONTAINING PROTEIN-RELATED-RELATED"/>
    <property type="match status" value="1"/>
</dbReference>
<gene>
    <name evidence="1" type="ORF">EPI10_011244</name>
</gene>
<dbReference type="EMBL" id="SMMG02000004">
    <property type="protein sequence ID" value="KAA3477350.1"/>
    <property type="molecule type" value="Genomic_DNA"/>
</dbReference>
<protein>
    <submittedName>
        <fullName evidence="1">Reverse transcriptase</fullName>
    </submittedName>
</protein>
<name>A0A5B6W6T8_9ROSI</name>
<keyword evidence="2" id="KW-1185">Reference proteome</keyword>
<dbReference type="Proteomes" id="UP000325315">
    <property type="component" value="Unassembled WGS sequence"/>
</dbReference>
<organism evidence="1 2">
    <name type="scientific">Gossypium australe</name>
    <dbReference type="NCBI Taxonomy" id="47621"/>
    <lineage>
        <taxon>Eukaryota</taxon>
        <taxon>Viridiplantae</taxon>
        <taxon>Streptophyta</taxon>
        <taxon>Embryophyta</taxon>
        <taxon>Tracheophyta</taxon>
        <taxon>Spermatophyta</taxon>
        <taxon>Magnoliopsida</taxon>
        <taxon>eudicotyledons</taxon>
        <taxon>Gunneridae</taxon>
        <taxon>Pentapetalae</taxon>
        <taxon>rosids</taxon>
        <taxon>malvids</taxon>
        <taxon>Malvales</taxon>
        <taxon>Malvaceae</taxon>
        <taxon>Malvoideae</taxon>
        <taxon>Gossypium</taxon>
    </lineage>
</organism>
<comment type="caution">
    <text evidence="1">The sequence shown here is derived from an EMBL/GenBank/DDBJ whole genome shotgun (WGS) entry which is preliminary data.</text>
</comment>
<keyword evidence="1" id="KW-0548">Nucleotidyltransferase</keyword>
<evidence type="ECO:0000313" key="1">
    <source>
        <dbReference type="EMBL" id="KAA3477350.1"/>
    </source>
</evidence>
<sequence>MFSYYRKCHKLRLTHLNFSDDLLIFSKGNLDQQFNPGKSEIFSSGILEEDLQHVCNLIGFKRGMLLVRYLEVPLITRKLIVVDYFRWIEKINHRINGWIAKHLSYPGRFQLI</sequence>
<reference evidence="1" key="1">
    <citation type="submission" date="2019-08" db="EMBL/GenBank/DDBJ databases">
        <authorList>
            <person name="Liu F."/>
        </authorList>
    </citation>
    <scope>NUCLEOTIDE SEQUENCE [LARGE SCALE GENOMIC DNA]</scope>
    <source>
        <strain evidence="1">PA1801</strain>
        <tissue evidence="1">Leaf</tissue>
    </source>
</reference>